<proteinExistence type="predicted"/>
<feature type="signal peptide" evidence="2">
    <location>
        <begin position="1"/>
        <end position="25"/>
    </location>
</feature>
<sequence length="517" mass="57817">MTNWGKMLIWSTAILAAAAVVAAMAAIYPGRLPDSAANDAAGVGSEPVLSWTAILYTDAPPDDTVLREIERRTNTRLAITWVPDNVKEEKIDIALATNRLTDIFTVQNLRSTAFLKAVRAGSFWEIGPYLQDYPNLSRMSPDILRNIAIDGKIYGIYRERDLSRQGVIYREDWLAALGLAAPSTTGELYEVMRAFTEDDPDGNGKRDTYGLADRNDLKYGAFKTLSSYFNTPNEWGERNGKLLPEFMFDGYLETMRFMRSLYENGLMNAEFAITSKQRQWAEFTEGRAGIYIGNLDDARNLYAAAAKLNPGVKVNMTNRIAGPDGRHHVWSHAGHNGMFVFPKSAVRTETELKEILAFFDRLSEPDMYNLLNYGIEGVHYRVVDGQYVEFLKGASELKEREVRPLVSLMGMGKPSLKPYGDPLKARSDALNEDNLSIAVRNPAAALESETLSNQGEELRSLIEEATYLFILGKLDEDGFREAVDRWRSAGGDRAIREINEAHAAARGYETNGFGLFH</sequence>
<feature type="chain" id="PRO_5045591315" evidence="2">
    <location>
        <begin position="26"/>
        <end position="517"/>
    </location>
</feature>
<dbReference type="CDD" id="cd13580">
    <property type="entry name" value="PBP2_AlgQ_like_1"/>
    <property type="match status" value="1"/>
</dbReference>
<organism evidence="3 4">
    <name type="scientific">Paenibacillus cisolokensis</name>
    <dbReference type="NCBI Taxonomy" id="1658519"/>
    <lineage>
        <taxon>Bacteria</taxon>
        <taxon>Bacillati</taxon>
        <taxon>Bacillota</taxon>
        <taxon>Bacilli</taxon>
        <taxon>Bacillales</taxon>
        <taxon>Paenibacillaceae</taxon>
        <taxon>Paenibacillus</taxon>
    </lineage>
</organism>
<reference evidence="3 4" key="1">
    <citation type="submission" date="2021-04" db="EMBL/GenBank/DDBJ databases">
        <title>Draft genome sequence of Paenibacillus cisolokensis, LC2-13A.</title>
        <authorList>
            <person name="Uke A."/>
            <person name="Chhe C."/>
            <person name="Baramee S."/>
            <person name="Kosugi A."/>
        </authorList>
    </citation>
    <scope>NUCLEOTIDE SEQUENCE [LARGE SCALE GENOMIC DNA]</scope>
    <source>
        <strain evidence="3 4">LC2-13A</strain>
    </source>
</reference>
<comment type="caution">
    <text evidence="3">The sequence shown here is derived from an EMBL/GenBank/DDBJ whole genome shotgun (WGS) entry which is preliminary data.</text>
</comment>
<evidence type="ECO:0000313" key="4">
    <source>
        <dbReference type="Proteomes" id="UP000680304"/>
    </source>
</evidence>
<evidence type="ECO:0000256" key="1">
    <source>
        <dbReference type="ARBA" id="ARBA00022729"/>
    </source>
</evidence>
<protein>
    <submittedName>
        <fullName evidence="3">ABC transporter peptide-binding protein YtcQ</fullName>
    </submittedName>
</protein>
<dbReference type="InterPro" id="IPR050490">
    <property type="entry name" value="Bact_solute-bd_prot1"/>
</dbReference>
<dbReference type="Gene3D" id="3.40.190.10">
    <property type="entry name" value="Periplasmic binding protein-like II"/>
    <property type="match status" value="2"/>
</dbReference>
<dbReference type="Proteomes" id="UP000680304">
    <property type="component" value="Unassembled WGS sequence"/>
</dbReference>
<dbReference type="SUPFAM" id="SSF53850">
    <property type="entry name" value="Periplasmic binding protein-like II"/>
    <property type="match status" value="1"/>
</dbReference>
<accession>A0ABQ4N513</accession>
<evidence type="ECO:0000313" key="3">
    <source>
        <dbReference type="EMBL" id="GIQ63242.1"/>
    </source>
</evidence>
<name>A0ABQ4N513_9BACL</name>
<dbReference type="PANTHER" id="PTHR43649:SF33">
    <property type="entry name" value="POLYGALACTURONAN_RHAMNOGALACTURONAN-BINDING PROTEIN YTCQ"/>
    <property type="match status" value="1"/>
</dbReference>
<evidence type="ECO:0000256" key="2">
    <source>
        <dbReference type="SAM" id="SignalP"/>
    </source>
</evidence>
<dbReference type="PANTHER" id="PTHR43649">
    <property type="entry name" value="ARABINOSE-BINDING PROTEIN-RELATED"/>
    <property type="match status" value="1"/>
</dbReference>
<gene>
    <name evidence="3" type="primary">ytcQ_3</name>
    <name evidence="3" type="ORF">PACILC2_18100</name>
</gene>
<keyword evidence="4" id="KW-1185">Reference proteome</keyword>
<dbReference type="EMBL" id="BOVJ01000058">
    <property type="protein sequence ID" value="GIQ63242.1"/>
    <property type="molecule type" value="Genomic_DNA"/>
</dbReference>
<dbReference type="RefSeq" id="WP_244863352.1">
    <property type="nucleotide sequence ID" value="NZ_BOVJ01000058.1"/>
</dbReference>
<keyword evidence="1 2" id="KW-0732">Signal</keyword>